<dbReference type="PANTHER" id="PTHR33096:SF1">
    <property type="entry name" value="CXC1-LIKE CYSTEINE CLUSTER ASSOCIATED WITH KDZ TRANSPOSASES DOMAIN-CONTAINING PROTEIN"/>
    <property type="match status" value="1"/>
</dbReference>
<feature type="non-terminal residue" evidence="1">
    <location>
        <position position="568"/>
    </location>
</feature>
<sequence length="568" mass="65951">MLCLSIGPGARKQENFTFCGCDHNQVRLTQMGYIVGSTKYPQTLSLSFSSDFIIFCGRDQLLLYSLFPKQLTSTLMLTILSSWLQLTKLILNQHIVNLKIVFTSLWNGGKHCLPLWMLSKRLFEAFCNLSKVLWTKENYMVCMDGNFQPCQHMMASVEIPYRIKTPSLFITHQQVAEMEIHLDQSNQGENLHDPPNYQSLLISGLLHTTATAAKDVRKGFTWKECNETGIFELVCCRDQILKLINIVQSGEKHWPIIFPFYHRSYFPLTMINEMIQNTKQEGGIIFVCTNFMFLCSELLQNLLSKYLEQKLVKFGTSIYVHQWLWMERFLLFMSPLIRQLRYETNNHRLIAIDIHALHYNYNGQMYAGKLILIELRCYTATTPLQSLLNTKANLEDKINSIIGNLGFENFRNLPGPSDIKSKEFIKLKVSKTKLYEAKVGVLEIRNPGLSKIQKLNDHEILRKLSNMASRKNFGILVFLVTRTNPGQLTPISRKGLKHTWNSLTERMNFAKSVGRNIRLLIGQIFDENLILCFLQSCQFWMLWNSKFTNERDPNILANWQRMIHKTRS</sequence>
<dbReference type="Proteomes" id="UP000037035">
    <property type="component" value="Unassembled WGS sequence"/>
</dbReference>
<evidence type="ECO:0000313" key="1">
    <source>
        <dbReference type="EMBL" id="KNZ54788.1"/>
    </source>
</evidence>
<accession>A0A0L6V1Z5</accession>
<gene>
    <name evidence="1" type="ORF">VP01_2855g3</name>
</gene>
<dbReference type="InterPro" id="IPR040521">
    <property type="entry name" value="KDZ"/>
</dbReference>
<organism evidence="1 2">
    <name type="scientific">Puccinia sorghi</name>
    <dbReference type="NCBI Taxonomy" id="27349"/>
    <lineage>
        <taxon>Eukaryota</taxon>
        <taxon>Fungi</taxon>
        <taxon>Dikarya</taxon>
        <taxon>Basidiomycota</taxon>
        <taxon>Pucciniomycotina</taxon>
        <taxon>Pucciniomycetes</taxon>
        <taxon>Pucciniales</taxon>
        <taxon>Pucciniaceae</taxon>
        <taxon>Puccinia</taxon>
    </lineage>
</organism>
<comment type="caution">
    <text evidence="1">The sequence shown here is derived from an EMBL/GenBank/DDBJ whole genome shotgun (WGS) entry which is preliminary data.</text>
</comment>
<dbReference type="STRING" id="27349.A0A0L6V1Z5"/>
<protein>
    <submittedName>
        <fullName evidence="1">Uncharacterized protein</fullName>
    </submittedName>
</protein>
<dbReference type="AlphaFoldDB" id="A0A0L6V1Z5"/>
<keyword evidence="2" id="KW-1185">Reference proteome</keyword>
<name>A0A0L6V1Z5_9BASI</name>
<dbReference type="Pfam" id="PF18758">
    <property type="entry name" value="KDZ"/>
    <property type="match status" value="1"/>
</dbReference>
<reference evidence="1 2" key="1">
    <citation type="submission" date="2015-08" db="EMBL/GenBank/DDBJ databases">
        <title>Next Generation Sequencing and Analysis of the Genome of Puccinia sorghi L Schw, the Causal Agent of Maize Common Rust.</title>
        <authorList>
            <person name="Rochi L."/>
            <person name="Burguener G."/>
            <person name="Darino M."/>
            <person name="Turjanski A."/>
            <person name="Kreff E."/>
            <person name="Dieguez M.J."/>
            <person name="Sacco F."/>
        </authorList>
    </citation>
    <scope>NUCLEOTIDE SEQUENCE [LARGE SCALE GENOMIC DNA]</scope>
    <source>
        <strain evidence="1 2">RO10H11247</strain>
    </source>
</reference>
<dbReference type="PANTHER" id="PTHR33096">
    <property type="entry name" value="CXC2 DOMAIN-CONTAINING PROTEIN"/>
    <property type="match status" value="1"/>
</dbReference>
<evidence type="ECO:0000313" key="2">
    <source>
        <dbReference type="Proteomes" id="UP000037035"/>
    </source>
</evidence>
<dbReference type="OrthoDB" id="10469641at2759"/>
<proteinExistence type="predicted"/>
<dbReference type="VEuPathDB" id="FungiDB:VP01_2855g3"/>
<dbReference type="EMBL" id="LAVV01007785">
    <property type="protein sequence ID" value="KNZ54788.1"/>
    <property type="molecule type" value="Genomic_DNA"/>
</dbReference>